<reference evidence="2 3" key="1">
    <citation type="submission" date="2021-06" db="EMBL/GenBank/DDBJ databases">
        <title>Caerostris extrusa draft genome.</title>
        <authorList>
            <person name="Kono N."/>
            <person name="Arakawa K."/>
        </authorList>
    </citation>
    <scope>NUCLEOTIDE SEQUENCE [LARGE SCALE GENOMIC DNA]</scope>
</reference>
<feature type="region of interest" description="Disordered" evidence="1">
    <location>
        <begin position="39"/>
        <end position="63"/>
    </location>
</feature>
<feature type="compositionally biased region" description="Pro residues" evidence="1">
    <location>
        <begin position="47"/>
        <end position="62"/>
    </location>
</feature>
<keyword evidence="3" id="KW-1185">Reference proteome</keyword>
<accession>A0AAV4Y925</accession>
<evidence type="ECO:0000313" key="3">
    <source>
        <dbReference type="Proteomes" id="UP001054945"/>
    </source>
</evidence>
<proteinExistence type="predicted"/>
<comment type="caution">
    <text evidence="2">The sequence shown here is derived from an EMBL/GenBank/DDBJ whole genome shotgun (WGS) entry which is preliminary data.</text>
</comment>
<dbReference type="AlphaFoldDB" id="A0AAV4Y925"/>
<gene>
    <name evidence="2" type="ORF">CEXT_40521</name>
</gene>
<name>A0AAV4Y925_CAEEX</name>
<dbReference type="EMBL" id="BPLR01001598">
    <property type="protein sequence ID" value="GIZ03409.1"/>
    <property type="molecule type" value="Genomic_DNA"/>
</dbReference>
<dbReference type="Proteomes" id="UP001054945">
    <property type="component" value="Unassembled WGS sequence"/>
</dbReference>
<organism evidence="2 3">
    <name type="scientific">Caerostris extrusa</name>
    <name type="common">Bark spider</name>
    <name type="synonym">Caerostris bankana</name>
    <dbReference type="NCBI Taxonomy" id="172846"/>
    <lineage>
        <taxon>Eukaryota</taxon>
        <taxon>Metazoa</taxon>
        <taxon>Ecdysozoa</taxon>
        <taxon>Arthropoda</taxon>
        <taxon>Chelicerata</taxon>
        <taxon>Arachnida</taxon>
        <taxon>Araneae</taxon>
        <taxon>Araneomorphae</taxon>
        <taxon>Entelegynae</taxon>
        <taxon>Araneoidea</taxon>
        <taxon>Araneidae</taxon>
        <taxon>Caerostris</taxon>
    </lineage>
</organism>
<sequence length="75" mass="8509">MARFQYSLSPSVGFVCHLNNTQSLIPPQAVRRRRRMYSPISRHLAPPSHPPKSPSLFLPPFPLQGGEVDRHHLAK</sequence>
<evidence type="ECO:0000313" key="2">
    <source>
        <dbReference type="EMBL" id="GIZ03409.1"/>
    </source>
</evidence>
<evidence type="ECO:0000256" key="1">
    <source>
        <dbReference type="SAM" id="MobiDB-lite"/>
    </source>
</evidence>
<protein>
    <submittedName>
        <fullName evidence="2">Uncharacterized protein</fullName>
    </submittedName>
</protein>